<dbReference type="SUPFAM" id="SSF51055">
    <property type="entry name" value="Carbohydrate binding domain"/>
    <property type="match status" value="1"/>
</dbReference>
<feature type="signal peptide" evidence="4">
    <location>
        <begin position="1"/>
        <end position="29"/>
    </location>
</feature>
<feature type="chain" id="PRO_5047070954" evidence="4">
    <location>
        <begin position="30"/>
        <end position="313"/>
    </location>
</feature>
<keyword evidence="7" id="KW-1185">Reference proteome</keyword>
<comment type="caution">
    <text evidence="6">The sequence shown here is derived from an EMBL/GenBank/DDBJ whole genome shotgun (WGS) entry which is preliminary data.</text>
</comment>
<accession>A0ABW7UJM0</accession>
<dbReference type="Gene3D" id="2.10.10.20">
    <property type="entry name" value="Carbohydrate-binding module superfamily 5/12"/>
    <property type="match status" value="1"/>
</dbReference>
<reference evidence="6 7" key="1">
    <citation type="submission" date="2024-10" db="EMBL/GenBank/DDBJ databases">
        <title>The Natural Products Discovery Center: Release of the First 8490 Sequenced Strains for Exploring Actinobacteria Biosynthetic Diversity.</title>
        <authorList>
            <person name="Kalkreuter E."/>
            <person name="Kautsar S.A."/>
            <person name="Yang D."/>
            <person name="Bader C.D."/>
            <person name="Teijaro C.N."/>
            <person name="Fluegel L."/>
            <person name="Davis C.M."/>
            <person name="Simpson J.R."/>
            <person name="Lauterbach L."/>
            <person name="Steele A.D."/>
            <person name="Gui C."/>
            <person name="Meng S."/>
            <person name="Li G."/>
            <person name="Viehrig K."/>
            <person name="Ye F."/>
            <person name="Su P."/>
            <person name="Kiefer A.F."/>
            <person name="Nichols A."/>
            <person name="Cepeda A.J."/>
            <person name="Yan W."/>
            <person name="Fan B."/>
            <person name="Jiang Y."/>
            <person name="Adhikari A."/>
            <person name="Zheng C.-J."/>
            <person name="Schuster L."/>
            <person name="Cowan T.M."/>
            <person name="Smanski M.J."/>
            <person name="Chevrette M.G."/>
            <person name="De Carvalho L.P.S."/>
            <person name="Shen B."/>
        </authorList>
    </citation>
    <scope>NUCLEOTIDE SEQUENCE [LARGE SCALE GENOMIC DNA]</scope>
    <source>
        <strain evidence="6 7">NPDC020327</strain>
    </source>
</reference>
<dbReference type="InterPro" id="IPR051024">
    <property type="entry name" value="GlcNAc_Chitin_IntDeg"/>
</dbReference>
<dbReference type="InterPro" id="IPR004302">
    <property type="entry name" value="Cellulose/chitin-bd_N"/>
</dbReference>
<dbReference type="Gene3D" id="2.70.50.50">
    <property type="entry name" value="chitin-binding protein cbp21"/>
    <property type="match status" value="1"/>
</dbReference>
<keyword evidence="1 4" id="KW-0732">Signal</keyword>
<dbReference type="Proteomes" id="UP001611548">
    <property type="component" value="Unassembled WGS sequence"/>
</dbReference>
<protein>
    <submittedName>
        <fullName evidence="6">Lytic polysaccharide monooxygenase</fullName>
    </submittedName>
</protein>
<feature type="region of interest" description="Disordered" evidence="3">
    <location>
        <begin position="212"/>
        <end position="265"/>
    </location>
</feature>
<dbReference type="PANTHER" id="PTHR34823">
    <property type="entry name" value="GLCNAC-BINDING PROTEIN A"/>
    <property type="match status" value="1"/>
</dbReference>
<gene>
    <name evidence="6" type="ORF">ACH429_01720</name>
</gene>
<feature type="domain" description="Chitin-binding type-3" evidence="5">
    <location>
        <begin position="265"/>
        <end position="311"/>
    </location>
</feature>
<evidence type="ECO:0000256" key="2">
    <source>
        <dbReference type="ARBA" id="ARBA00022801"/>
    </source>
</evidence>
<dbReference type="SMART" id="SM00495">
    <property type="entry name" value="ChtBD3"/>
    <property type="match status" value="1"/>
</dbReference>
<organism evidence="6 7">
    <name type="scientific">Streptomyces pathocidini</name>
    <dbReference type="NCBI Taxonomy" id="1650571"/>
    <lineage>
        <taxon>Bacteria</taxon>
        <taxon>Bacillati</taxon>
        <taxon>Actinomycetota</taxon>
        <taxon>Actinomycetes</taxon>
        <taxon>Kitasatosporales</taxon>
        <taxon>Streptomycetaceae</taxon>
        <taxon>Streptomyces</taxon>
    </lineage>
</organism>
<dbReference type="CDD" id="cd21177">
    <property type="entry name" value="LPMO_AA10"/>
    <property type="match status" value="1"/>
</dbReference>
<evidence type="ECO:0000256" key="1">
    <source>
        <dbReference type="ARBA" id="ARBA00022729"/>
    </source>
</evidence>
<dbReference type="SUPFAM" id="SSF81296">
    <property type="entry name" value="E set domains"/>
    <property type="match status" value="1"/>
</dbReference>
<dbReference type="InterPro" id="IPR036573">
    <property type="entry name" value="CBM_sf_5/12"/>
</dbReference>
<evidence type="ECO:0000313" key="6">
    <source>
        <dbReference type="EMBL" id="MFI1962860.1"/>
    </source>
</evidence>
<feature type="compositionally biased region" description="Low complexity" evidence="3">
    <location>
        <begin position="236"/>
        <end position="250"/>
    </location>
</feature>
<dbReference type="GO" id="GO:0004497">
    <property type="term" value="F:monooxygenase activity"/>
    <property type="evidence" value="ECO:0007669"/>
    <property type="project" value="UniProtKB-KW"/>
</dbReference>
<dbReference type="Pfam" id="PF03067">
    <property type="entry name" value="LPMO_10"/>
    <property type="match status" value="1"/>
</dbReference>
<dbReference type="InterPro" id="IPR003610">
    <property type="entry name" value="CBM5/12"/>
</dbReference>
<dbReference type="PANTHER" id="PTHR34823:SF1">
    <property type="entry name" value="CHITIN-BINDING TYPE-4 DOMAIN-CONTAINING PROTEIN"/>
    <property type="match status" value="1"/>
</dbReference>
<sequence>MSTKRIVIGATAVTAAAVSLFTGTTSAYAHGFVTPDSSACAAGSTAGGDLSSRQNMQQNIQKGYAAATGDRQSFEALADDFDSRKLDGKIATAGKDIKGDERLNEQTPTMWAKQDFQLGQTVTVGWCFTAPHKTAGFDYYITKNGWDQSKPLTRDSFEKEPLLRIDGHGQPPAAGLHRLQLPKDHTGYHVILAKWSISDTNPRTAFYNVDDINIKGGNGNQEPPTSPGQQGTGNDTATEPPTTRVEPPTTHVHDHDGPTTPDSSLPVWDSKLKYAKGDRVTYNGTTYECVQSYQGNGDPNWINSLALWKPVNG</sequence>
<evidence type="ECO:0000256" key="3">
    <source>
        <dbReference type="SAM" id="MobiDB-lite"/>
    </source>
</evidence>
<dbReference type="InterPro" id="IPR014756">
    <property type="entry name" value="Ig_E-set"/>
</dbReference>
<dbReference type="Pfam" id="PF02839">
    <property type="entry name" value="CBM_5_12"/>
    <property type="match status" value="1"/>
</dbReference>
<evidence type="ECO:0000313" key="7">
    <source>
        <dbReference type="Proteomes" id="UP001611548"/>
    </source>
</evidence>
<name>A0ABW7UJM0_9ACTN</name>
<keyword evidence="6" id="KW-0560">Oxidoreductase</keyword>
<dbReference type="RefSeq" id="WP_055471612.1">
    <property type="nucleotide sequence ID" value="NZ_JBIRWE010000001.1"/>
</dbReference>
<keyword evidence="2" id="KW-0378">Hydrolase</keyword>
<evidence type="ECO:0000259" key="5">
    <source>
        <dbReference type="SMART" id="SM00495"/>
    </source>
</evidence>
<evidence type="ECO:0000256" key="4">
    <source>
        <dbReference type="SAM" id="SignalP"/>
    </source>
</evidence>
<proteinExistence type="predicted"/>
<dbReference type="EMBL" id="JBIRWE010000001">
    <property type="protein sequence ID" value="MFI1962860.1"/>
    <property type="molecule type" value="Genomic_DNA"/>
</dbReference>
<feature type="compositionally biased region" description="Polar residues" evidence="3">
    <location>
        <begin position="220"/>
        <end position="235"/>
    </location>
</feature>
<keyword evidence="6" id="KW-0503">Monooxygenase</keyword>